<dbReference type="PATRIC" id="fig|1221538.3.peg.397"/>
<dbReference type="InterPro" id="IPR023210">
    <property type="entry name" value="NADP_OxRdtase_dom"/>
</dbReference>
<proteinExistence type="predicted"/>
<dbReference type="FunFam" id="3.20.20.100:FF:000004">
    <property type="entry name" value="Oxidoreductase, aldo/keto reductase"/>
    <property type="match status" value="1"/>
</dbReference>
<dbReference type="PANTHER" id="PTHR43364">
    <property type="entry name" value="NADH-SPECIFIC METHYLGLYOXAL REDUCTASE-RELATED"/>
    <property type="match status" value="1"/>
</dbReference>
<comment type="caution">
    <text evidence="3">The sequence shown here is derived from an EMBL/GenBank/DDBJ whole genome shotgun (WGS) entry which is preliminary data.</text>
</comment>
<gene>
    <name evidence="3" type="ORF">B808_391</name>
</gene>
<evidence type="ECO:0000256" key="1">
    <source>
        <dbReference type="ARBA" id="ARBA00023002"/>
    </source>
</evidence>
<dbReference type="PANTHER" id="PTHR43364:SF4">
    <property type="entry name" value="NAD(P)-LINKED OXIDOREDUCTASE SUPERFAMILY PROTEIN"/>
    <property type="match status" value="1"/>
</dbReference>
<dbReference type="AlphaFoldDB" id="W9EM21"/>
<feature type="domain" description="NADP-dependent oxidoreductase" evidence="2">
    <location>
        <begin position="15"/>
        <end position="309"/>
    </location>
</feature>
<protein>
    <submittedName>
        <fullName evidence="3">Aldo, keto reductase family enzyme</fullName>
    </submittedName>
</protein>
<keyword evidence="4" id="KW-1185">Reference proteome</keyword>
<accession>W9EM21</accession>
<dbReference type="PRINTS" id="PR00069">
    <property type="entry name" value="ALDKETRDTASE"/>
</dbReference>
<evidence type="ECO:0000259" key="2">
    <source>
        <dbReference type="Pfam" id="PF00248"/>
    </source>
</evidence>
<dbReference type="InterPro" id="IPR036812">
    <property type="entry name" value="NAD(P)_OxRdtase_dom_sf"/>
</dbReference>
<dbReference type="InterPro" id="IPR020471">
    <property type="entry name" value="AKR"/>
</dbReference>
<dbReference type="GO" id="GO:0016491">
    <property type="term" value="F:oxidoreductase activity"/>
    <property type="evidence" value="ECO:0007669"/>
    <property type="project" value="UniProtKB-KW"/>
</dbReference>
<evidence type="ECO:0000313" key="3">
    <source>
        <dbReference type="EMBL" id="ETO40729.1"/>
    </source>
</evidence>
<name>W9EM21_9LACO</name>
<dbReference type="Proteomes" id="UP000019474">
    <property type="component" value="Unassembled WGS sequence"/>
</dbReference>
<sequence length="316" mass="35017">MTSVKIGKTNVTTQPLGLGTNAVGGHNLFPNLDDQVGIKIVRQALDDGITMLDTAFAYGMGQSEKLIGQAIQGYDRSKFQIATKGAQRVTANGDVVIDSSPAFLKQCVTDSLERLQTDYLDIFYIHFPDGKTPLNEAVAALNELKQAGKIRAIGVSNLSMDQLREANQDNLVDIDEEQYNLLHRDAEAERFPYLREHQISFVPFFPLASGLLTGKYHAETSFPSDDIRHDNPDFNGERFTTIVNQVEQVEQIARQHHAKVAQIILAWYLKNPDISVVIPGAKHPAQVQSNAQALQIDLSAAEYAEIDQLFSPEKLQ</sequence>
<dbReference type="Gene3D" id="3.20.20.100">
    <property type="entry name" value="NADP-dependent oxidoreductase domain"/>
    <property type="match status" value="1"/>
</dbReference>
<dbReference type="EMBL" id="ALXG01000015">
    <property type="protein sequence ID" value="ETO40729.1"/>
    <property type="molecule type" value="Genomic_DNA"/>
</dbReference>
<dbReference type="Pfam" id="PF00248">
    <property type="entry name" value="Aldo_ket_red"/>
    <property type="match status" value="1"/>
</dbReference>
<evidence type="ECO:0000313" key="4">
    <source>
        <dbReference type="Proteomes" id="UP000019474"/>
    </source>
</evidence>
<dbReference type="GO" id="GO:0005829">
    <property type="term" value="C:cytosol"/>
    <property type="evidence" value="ECO:0007669"/>
    <property type="project" value="UniProtKB-ARBA"/>
</dbReference>
<organism evidence="3 4">
    <name type="scientific">Fructilactobacillus florum 8D</name>
    <dbReference type="NCBI Taxonomy" id="1221538"/>
    <lineage>
        <taxon>Bacteria</taxon>
        <taxon>Bacillati</taxon>
        <taxon>Bacillota</taxon>
        <taxon>Bacilli</taxon>
        <taxon>Lactobacillales</taxon>
        <taxon>Lactobacillaceae</taxon>
        <taxon>Fructilactobacillus</taxon>
    </lineage>
</organism>
<dbReference type="InterPro" id="IPR050523">
    <property type="entry name" value="AKR_Detox_Biosynth"/>
</dbReference>
<dbReference type="RefSeq" id="WP_009166353.1">
    <property type="nucleotide sequence ID" value="NZ_ALXG01000015.1"/>
</dbReference>
<dbReference type="SUPFAM" id="SSF51430">
    <property type="entry name" value="NAD(P)-linked oxidoreductase"/>
    <property type="match status" value="1"/>
</dbReference>
<keyword evidence="1" id="KW-0560">Oxidoreductase</keyword>
<reference evidence="3 4" key="1">
    <citation type="submission" date="2012-08" db="EMBL/GenBank/DDBJ databases">
        <title>Genome sequencing of Lactobacillus florum 8D.</title>
        <authorList>
            <person name="Kim E.B."/>
            <person name="Marco M.L."/>
        </authorList>
    </citation>
    <scope>NUCLEOTIDE SEQUENCE [LARGE SCALE GENOMIC DNA]</scope>
    <source>
        <strain evidence="3 4">8D</strain>
    </source>
</reference>